<dbReference type="EMBL" id="BMAW01071345">
    <property type="protein sequence ID" value="GFT77742.1"/>
    <property type="molecule type" value="Genomic_DNA"/>
</dbReference>
<protein>
    <submittedName>
        <fullName evidence="1">Uncharacterized protein</fullName>
    </submittedName>
</protein>
<dbReference type="Proteomes" id="UP000887013">
    <property type="component" value="Unassembled WGS sequence"/>
</dbReference>
<evidence type="ECO:0000313" key="2">
    <source>
        <dbReference type="Proteomes" id="UP000887013"/>
    </source>
</evidence>
<reference evidence="1" key="1">
    <citation type="submission" date="2020-08" db="EMBL/GenBank/DDBJ databases">
        <title>Multicomponent nature underlies the extraordinary mechanical properties of spider dragline silk.</title>
        <authorList>
            <person name="Kono N."/>
            <person name="Nakamura H."/>
            <person name="Mori M."/>
            <person name="Yoshida Y."/>
            <person name="Ohtoshi R."/>
            <person name="Malay A.D."/>
            <person name="Moran D.A.P."/>
            <person name="Tomita M."/>
            <person name="Numata K."/>
            <person name="Arakawa K."/>
        </authorList>
    </citation>
    <scope>NUCLEOTIDE SEQUENCE</scope>
</reference>
<gene>
    <name evidence="1" type="ORF">NPIL_344161</name>
</gene>
<evidence type="ECO:0000313" key="1">
    <source>
        <dbReference type="EMBL" id="GFT77742.1"/>
    </source>
</evidence>
<dbReference type="Gene3D" id="2.30.31.10">
    <property type="entry name" value="Transcriptional Coactivator Pc4, Chain A"/>
    <property type="match status" value="1"/>
</dbReference>
<comment type="caution">
    <text evidence="1">The sequence shown here is derived from an EMBL/GenBank/DDBJ whole genome shotgun (WGS) entry which is preliminary data.</text>
</comment>
<sequence>MGQLLLLRIRASGQMSERVCFNDDVAKVDSSFSNDAVPLHHFHLGEDIFAAVTYFATAVQVHRRQYKRDENNRLFPTKRGVCMSSVL</sequence>
<dbReference type="AlphaFoldDB" id="A0A8X6PLL4"/>
<organism evidence="1 2">
    <name type="scientific">Nephila pilipes</name>
    <name type="common">Giant wood spider</name>
    <name type="synonym">Nephila maculata</name>
    <dbReference type="NCBI Taxonomy" id="299642"/>
    <lineage>
        <taxon>Eukaryota</taxon>
        <taxon>Metazoa</taxon>
        <taxon>Ecdysozoa</taxon>
        <taxon>Arthropoda</taxon>
        <taxon>Chelicerata</taxon>
        <taxon>Arachnida</taxon>
        <taxon>Araneae</taxon>
        <taxon>Araneomorphae</taxon>
        <taxon>Entelegynae</taxon>
        <taxon>Araneoidea</taxon>
        <taxon>Nephilidae</taxon>
        <taxon>Nephila</taxon>
    </lineage>
</organism>
<dbReference type="GO" id="GO:0006355">
    <property type="term" value="P:regulation of DNA-templated transcription"/>
    <property type="evidence" value="ECO:0007669"/>
    <property type="project" value="InterPro"/>
</dbReference>
<keyword evidence="2" id="KW-1185">Reference proteome</keyword>
<dbReference type="OrthoDB" id="2505440at2759"/>
<dbReference type="GO" id="GO:0003677">
    <property type="term" value="F:DNA binding"/>
    <property type="evidence" value="ECO:0007669"/>
    <property type="project" value="InterPro"/>
</dbReference>
<name>A0A8X6PLL4_NEPPI</name>
<proteinExistence type="predicted"/>
<dbReference type="InterPro" id="IPR009044">
    <property type="entry name" value="ssDNA-bd_transcriptional_reg"/>
</dbReference>
<accession>A0A8X6PLL4</accession>